<gene>
    <name evidence="2" type="ORF">F0475_05425</name>
</gene>
<dbReference type="InterPro" id="IPR027823">
    <property type="entry name" value="DUF4468"/>
</dbReference>
<organism evidence="2 3">
    <name type="scientific">Prevotella vespertina</name>
    <dbReference type="NCBI Taxonomy" id="2608404"/>
    <lineage>
        <taxon>Bacteria</taxon>
        <taxon>Pseudomonadati</taxon>
        <taxon>Bacteroidota</taxon>
        <taxon>Bacteroidia</taxon>
        <taxon>Bacteroidales</taxon>
        <taxon>Prevotellaceae</taxon>
        <taxon>Prevotella</taxon>
    </lineage>
</organism>
<dbReference type="Gene3D" id="3.30.530.80">
    <property type="match status" value="1"/>
</dbReference>
<dbReference type="CDD" id="cd12190">
    <property type="entry name" value="Bacova_04320_like"/>
    <property type="match status" value="1"/>
</dbReference>
<sequence length="221" mass="24689">MMALVFCAMSINAQILRTEELEEYAKENYGEKWVDAAENLGGQLKLDKNNALTFVQVIEALGKTKDQLYVLLNYWFSATFKDANSVIQLNDKDLGSIIAQGYMEGIASHAGGMNSYVVNIKPVIKCDLKDNKIRVTYTVPFYSVVRFVGGGWVGAMGSAALTRSDKSWVLDECFPFTTEKDSHKKTSNKALVMSYAYSNVVMDKIEECIKNSLVGNEDDNW</sequence>
<dbReference type="EMBL" id="VVIQ01000004">
    <property type="protein sequence ID" value="MUL27755.1"/>
    <property type="molecule type" value="Genomic_DNA"/>
</dbReference>
<evidence type="ECO:0000313" key="2">
    <source>
        <dbReference type="EMBL" id="MUL27755.1"/>
    </source>
</evidence>
<accession>A0A7C9LV29</accession>
<dbReference type="Pfam" id="PF14730">
    <property type="entry name" value="DUF4468"/>
    <property type="match status" value="1"/>
</dbReference>
<dbReference type="Proteomes" id="UP000482295">
    <property type="component" value="Unassembled WGS sequence"/>
</dbReference>
<dbReference type="AlphaFoldDB" id="A0A7C9LV29"/>
<evidence type="ECO:0000313" key="3">
    <source>
        <dbReference type="Proteomes" id="UP000482295"/>
    </source>
</evidence>
<proteinExistence type="predicted"/>
<comment type="caution">
    <text evidence="2">The sequence shown here is derived from an EMBL/GenBank/DDBJ whole genome shotgun (WGS) entry which is preliminary data.</text>
</comment>
<feature type="domain" description="DUF4468" evidence="1">
    <location>
        <begin position="54"/>
        <end position="138"/>
    </location>
</feature>
<reference evidence="2 3" key="1">
    <citation type="submission" date="2019-09" db="EMBL/GenBank/DDBJ databases">
        <title>Prevotella A2879 sp. nov., isolated from an abscess of a patient.</title>
        <authorList>
            <person name="Buhl M."/>
            <person name="Oberhettinger P."/>
        </authorList>
    </citation>
    <scope>NUCLEOTIDE SEQUENCE [LARGE SCALE GENOMIC DNA]</scope>
    <source>
        <strain evidence="2 3">A2879</strain>
    </source>
</reference>
<evidence type="ECO:0000259" key="1">
    <source>
        <dbReference type="Pfam" id="PF14730"/>
    </source>
</evidence>
<protein>
    <submittedName>
        <fullName evidence="2">DUF4468 domain-containing protein</fullName>
    </submittedName>
</protein>
<keyword evidence="3" id="KW-1185">Reference proteome</keyword>
<name>A0A7C9LV29_9BACT</name>